<keyword evidence="7" id="KW-1185">Reference proteome</keyword>
<dbReference type="AlphaFoldDB" id="A0A0V1EJJ1"/>
<dbReference type="EMBL" id="JYDU01000344">
    <property type="protein sequence ID" value="KRX86708.1"/>
    <property type="molecule type" value="Genomic_DNA"/>
</dbReference>
<evidence type="ECO:0000313" key="3">
    <source>
        <dbReference type="EMBL" id="KRY73973.1"/>
    </source>
</evidence>
<comment type="caution">
    <text evidence="3">The sequence shown here is derived from an EMBL/GenBank/DDBJ whole genome shotgun (WGS) entry which is preliminary data.</text>
</comment>
<dbReference type="Proteomes" id="UP000054632">
    <property type="component" value="Unassembled WGS sequence"/>
</dbReference>
<evidence type="ECO:0000313" key="6">
    <source>
        <dbReference type="Proteomes" id="UP000054815"/>
    </source>
</evidence>
<evidence type="ECO:0000313" key="1">
    <source>
        <dbReference type="EMBL" id="KRX86708.1"/>
    </source>
</evidence>
<organism evidence="3 5">
    <name type="scientific">Trichinella pseudospiralis</name>
    <name type="common">Parasitic roundworm</name>
    <dbReference type="NCBI Taxonomy" id="6337"/>
    <lineage>
        <taxon>Eukaryota</taxon>
        <taxon>Metazoa</taxon>
        <taxon>Ecdysozoa</taxon>
        <taxon>Nematoda</taxon>
        <taxon>Enoplea</taxon>
        <taxon>Dorylaimia</taxon>
        <taxon>Trichinellida</taxon>
        <taxon>Trichinellidae</taxon>
        <taxon>Trichinella</taxon>
    </lineage>
</organism>
<gene>
    <name evidence="3" type="ORF">T4A_11042</name>
    <name evidence="4" type="ORF">T4D_4240</name>
    <name evidence="1" type="ORF">T4E_11787</name>
    <name evidence="2" type="ORF">T4E_555</name>
</gene>
<evidence type="ECO:0000313" key="7">
    <source>
        <dbReference type="Proteomes" id="UP000054995"/>
    </source>
</evidence>
<name>A0A0V1EJJ1_TRIPS</name>
<evidence type="ECO:0000313" key="4">
    <source>
        <dbReference type="EMBL" id="KRY88869.1"/>
    </source>
</evidence>
<evidence type="ECO:0000313" key="2">
    <source>
        <dbReference type="EMBL" id="KRX86711.1"/>
    </source>
</evidence>
<dbReference type="EMBL" id="JYDU01000344">
    <property type="protein sequence ID" value="KRX86711.1"/>
    <property type="molecule type" value="Genomic_DNA"/>
</dbReference>
<dbReference type="Proteomes" id="UP000054995">
    <property type="component" value="Unassembled WGS sequence"/>
</dbReference>
<dbReference type="Proteomes" id="UP000054815">
    <property type="component" value="Unassembled WGS sequence"/>
</dbReference>
<evidence type="ECO:0000313" key="5">
    <source>
        <dbReference type="Proteomes" id="UP000054632"/>
    </source>
</evidence>
<sequence>MKIDRPFLAFSLTRSAANHDKTGQKCSRLLQTGSSSKHYCFYNFCNCEADTTAV</sequence>
<accession>A0A0V1EJJ1</accession>
<reference evidence="5 6" key="1">
    <citation type="submission" date="2015-01" db="EMBL/GenBank/DDBJ databases">
        <title>Evolution of Trichinella species and genotypes.</title>
        <authorList>
            <person name="Korhonen P.K."/>
            <person name="Edoardo P."/>
            <person name="Giuseppe L.R."/>
            <person name="Gasser R.B."/>
        </authorList>
    </citation>
    <scope>NUCLEOTIDE SEQUENCE [LARGE SCALE GENOMIC DNA]</scope>
    <source>
        <strain evidence="3">ISS13</strain>
        <strain evidence="1">ISS141</strain>
        <strain evidence="4">ISS470</strain>
    </source>
</reference>
<protein>
    <submittedName>
        <fullName evidence="3">Uncharacterized protein</fullName>
    </submittedName>
</protein>
<dbReference type="EMBL" id="JYDR01000029">
    <property type="protein sequence ID" value="KRY73973.1"/>
    <property type="molecule type" value="Genomic_DNA"/>
</dbReference>
<dbReference type="EMBL" id="JYDT01000037">
    <property type="protein sequence ID" value="KRY88869.1"/>
    <property type="molecule type" value="Genomic_DNA"/>
</dbReference>
<proteinExistence type="predicted"/>